<dbReference type="PANTHER" id="PTHR40375">
    <property type="entry name" value="SPORULATION-SPECIFIC PROTEIN 22"/>
    <property type="match status" value="1"/>
</dbReference>
<dbReference type="OrthoDB" id="65716at2759"/>
<dbReference type="STRING" id="1081103.A0A0B2WWA9"/>
<dbReference type="GeneID" id="63738544"/>
<proteinExistence type="predicted"/>
<keyword evidence="3" id="KW-1185">Reference proteome</keyword>
<reference evidence="2 3" key="1">
    <citation type="journal article" date="2014" name="Proc. Natl. Acad. Sci. U.S.A.">
        <title>Trajectory and genomic determinants of fungal-pathogen speciation and host adaptation.</title>
        <authorList>
            <person name="Hu X."/>
            <person name="Xiao G."/>
            <person name="Zheng P."/>
            <person name="Shang Y."/>
            <person name="Su Y."/>
            <person name="Zhang X."/>
            <person name="Liu X."/>
            <person name="Zhan S."/>
            <person name="St Leger R.J."/>
            <person name="Wang C."/>
        </authorList>
    </citation>
    <scope>NUCLEOTIDE SEQUENCE [LARGE SCALE GENOMIC DNA]</scope>
    <source>
        <strain evidence="2 3">ARSEF 1941</strain>
    </source>
</reference>
<protein>
    <submittedName>
        <fullName evidence="2">Meiosis specific protein SPO22</fullName>
    </submittedName>
</protein>
<evidence type="ECO:0000313" key="3">
    <source>
        <dbReference type="Proteomes" id="UP000030816"/>
    </source>
</evidence>
<organism evidence="2 3">
    <name type="scientific">Metarhizium album (strain ARSEF 1941)</name>
    <dbReference type="NCBI Taxonomy" id="1081103"/>
    <lineage>
        <taxon>Eukaryota</taxon>
        <taxon>Fungi</taxon>
        <taxon>Dikarya</taxon>
        <taxon>Ascomycota</taxon>
        <taxon>Pezizomycotina</taxon>
        <taxon>Sordariomycetes</taxon>
        <taxon>Hypocreomycetidae</taxon>
        <taxon>Hypocreales</taxon>
        <taxon>Clavicipitaceae</taxon>
        <taxon>Metarhizium</taxon>
    </lineage>
</organism>
<gene>
    <name evidence="2" type="ORF">MAM_04089</name>
</gene>
<dbReference type="Pfam" id="PF08631">
    <property type="entry name" value="SPO22"/>
    <property type="match status" value="1"/>
</dbReference>
<dbReference type="GO" id="GO:0051321">
    <property type="term" value="P:meiotic cell cycle"/>
    <property type="evidence" value="ECO:0007669"/>
    <property type="project" value="UniProtKB-KW"/>
</dbReference>
<dbReference type="Proteomes" id="UP000030816">
    <property type="component" value="Unassembled WGS sequence"/>
</dbReference>
<accession>A0A0B2WWA9</accession>
<sequence length="749" mass="84466">MTLQTALASHPSDQSILDIELDKVQAGLRMANICISVSQVVDTRTLRELEAHGRALWNLCVRQRRDLTKELSTSYMKRLVLHSWLLAFLLFHMSRLGLATGRDSVAEAEYLLRLILTLTTASINDSEVGVAKLALQRGASFVNTLESAPSRQNCQCAKATQLRATYYSLRILLSWRENRLDVAEHMFRKLDPIQPDLDDSAVESLADVLQKVGTGLLSENNLELGVTWLKRAHHLLSTQIGIFSPKTKRLYLAVCNDIIKLALQSNLHEDIAEVENMLDHASSRVGDHPVLLHWKLMVLDTTEGHDCPGEARADIMRRMISSPELSETTLHLAPAHLAKVRDECSSELLDELLFRHALPSENAIMLGKVVYLRIWTALNISSSDDEHRKLGHIVENVYQSIQAPLSLAEVEACQAPVEEQRANEQFPTSELDWFHKNAYNIAILNCHEWEEGNVIRLASACISFVSCYPSTISALQADELVATLLRSHFLISVCLLKEARRLEDMPERHRCYAAIRHHTAEYRDILNGTTMPDVITHQDLAGKMTTLLVYDFEAAVSLRQFEDLEEITGIVKQHEDVQALKSLGDVLLQDPIPAQGNKPSRPQFFRFSKRSDKPVLTTTLRTIINEIHSLEQFNSAKFCKYLRVIFQATVSVNDTAALEIIGQIMQTARESRNAGASLPRTDLEWIAATTFNHGIDYYACSEDIRCKFWAAKAMELAEYLDDGGVMAKTLRDRFGQLRFENEKCSRTEG</sequence>
<evidence type="ECO:0000313" key="2">
    <source>
        <dbReference type="EMBL" id="KHN98328.1"/>
    </source>
</evidence>
<dbReference type="RefSeq" id="XP_040679394.1">
    <property type="nucleotide sequence ID" value="XM_040822888.1"/>
</dbReference>
<dbReference type="PANTHER" id="PTHR40375:SF2">
    <property type="entry name" value="SPORULATION-SPECIFIC PROTEIN 22"/>
    <property type="match status" value="1"/>
</dbReference>
<dbReference type="HOGENOM" id="CLU_001453_0_0_1"/>
<evidence type="ECO:0000256" key="1">
    <source>
        <dbReference type="ARBA" id="ARBA00023254"/>
    </source>
</evidence>
<dbReference type="InterPro" id="IPR039057">
    <property type="entry name" value="Spo22/ZIP4"/>
</dbReference>
<dbReference type="InterPro" id="IPR013940">
    <property type="entry name" value="Spo22/ZIP4/TEX11"/>
</dbReference>
<name>A0A0B2WWA9_METAS</name>
<dbReference type="EMBL" id="AZHE01000008">
    <property type="protein sequence ID" value="KHN98328.1"/>
    <property type="molecule type" value="Genomic_DNA"/>
</dbReference>
<dbReference type="GO" id="GO:0090173">
    <property type="term" value="P:regulation of synaptonemal complex assembly"/>
    <property type="evidence" value="ECO:0007669"/>
    <property type="project" value="InterPro"/>
</dbReference>
<comment type="caution">
    <text evidence="2">The sequence shown here is derived from an EMBL/GenBank/DDBJ whole genome shotgun (WGS) entry which is preliminary data.</text>
</comment>
<keyword evidence="1" id="KW-0469">Meiosis</keyword>
<dbReference type="AlphaFoldDB" id="A0A0B2WWA9"/>